<dbReference type="KEGG" id="seme:MIZ01_1341"/>
<sequence length="72" mass="7832">MNVPLVSSRHAETSEEVVSQEKIASKSDWELSYGSILYGAEMASQQWLPTTANALPLSGSCKVWSSLVNFSP</sequence>
<dbReference type="AlphaFoldDB" id="A0AAN1XAG8"/>
<keyword evidence="2" id="KW-1185">Reference proteome</keyword>
<dbReference type="EMBL" id="AP023423">
    <property type="protein sequence ID" value="BCK87557.1"/>
    <property type="molecule type" value="Genomic_DNA"/>
</dbReference>
<evidence type="ECO:0000313" key="2">
    <source>
        <dbReference type="Proteomes" id="UP001320326"/>
    </source>
</evidence>
<gene>
    <name evidence="1" type="ORF">MIZ01_1341</name>
</gene>
<protein>
    <submittedName>
        <fullName evidence="1">Uncharacterized protein</fullName>
    </submittedName>
</protein>
<accession>A0AAN1XAG8</accession>
<dbReference type="Proteomes" id="UP001320326">
    <property type="component" value="Chromosome"/>
</dbReference>
<name>A0AAN1XAG8_9PROT</name>
<organism evidence="1 2">
    <name type="scientific">Sideroxyarcus emersonii</name>
    <dbReference type="NCBI Taxonomy" id="2764705"/>
    <lineage>
        <taxon>Bacteria</taxon>
        <taxon>Pseudomonadati</taxon>
        <taxon>Pseudomonadota</taxon>
        <taxon>Betaproteobacteria</taxon>
        <taxon>Nitrosomonadales</taxon>
        <taxon>Gallionellaceae</taxon>
        <taxon>Sideroxyarcus</taxon>
    </lineage>
</organism>
<evidence type="ECO:0000313" key="1">
    <source>
        <dbReference type="EMBL" id="BCK87557.1"/>
    </source>
</evidence>
<reference evidence="1 2" key="1">
    <citation type="journal article" date="2022" name="Int. J. Syst. Evol. Microbiol.">
        <title>&lt;i&gt;Sideroxyarcus emersonii&lt;/i&gt; gen. nov. sp. nov., a neutrophilic, microaerobic iron- and thiosulfate-oxidizing bacterium isolated from iron-rich wetland sediment.</title>
        <authorList>
            <person name="Kato S."/>
            <person name="Itoh T."/>
            <person name="Iino T."/>
            <person name="Ohkuma M."/>
        </authorList>
    </citation>
    <scope>NUCLEOTIDE SEQUENCE [LARGE SCALE GENOMIC DNA]</scope>
    <source>
        <strain evidence="1 2">MIZ01</strain>
    </source>
</reference>
<proteinExistence type="predicted"/>